<dbReference type="EC" id="3.1.1.3" evidence="3"/>
<sequence>MAPARRPSRPLALAAAVAVVAGFGGPHAARAQESAPAPDAPEVSSAVADLSQPATTAEDARWNAARDALAAASVDDPFYLPPAVVPATPGALIRSEPAAFYLDPVRLVQVPAHATRIMYASQDAQGRPVAVTGTVLTPTAPWTGGGERPVIGYAVGTQGAADRCAPSRTLSTGAQYEGVGITSLLSRGHAVVVTDYEGLGTPGTHTYMVREAQAHAVLDAVRAAAQVSGSGVTSTAPVALAGYSQGGGAAAAAAELASDYAPELDLKGAYVGAPPADLVQVADRIDGGLYAAFLLYAMAGQLAAYDVDPATHHNETGLTALAGAAETCVAGSLAYAHLDSATLTHTGQDFPELVRSDAELAGILAEQRIGAPGRRPDVPVMIAHSVTDDVIPYRTGRDLGRRWCAEGARVRFDPLLTPTHVGGHVAALPRMGAFLDATLADRWTADSCGWF</sequence>
<dbReference type="InterPro" id="IPR029058">
    <property type="entry name" value="AB_hydrolase_fold"/>
</dbReference>
<dbReference type="Gene3D" id="1.10.260.130">
    <property type="match status" value="1"/>
</dbReference>
<dbReference type="GO" id="GO:0004806">
    <property type="term" value="F:triacylglycerol lipase activity"/>
    <property type="evidence" value="ECO:0007669"/>
    <property type="project" value="UniProtKB-EC"/>
</dbReference>
<organism evidence="3">
    <name type="scientific">Micrococcus luteus</name>
    <name type="common">Micrococcus lysodeikticus</name>
    <dbReference type="NCBI Taxonomy" id="1270"/>
    <lineage>
        <taxon>Bacteria</taxon>
        <taxon>Bacillati</taxon>
        <taxon>Actinomycetota</taxon>
        <taxon>Actinomycetes</taxon>
        <taxon>Micrococcales</taxon>
        <taxon>Micrococcaceae</taxon>
        <taxon>Micrococcus</taxon>
    </lineage>
</organism>
<dbReference type="Gene3D" id="3.40.50.1820">
    <property type="entry name" value="alpha/beta hydrolase"/>
    <property type="match status" value="1"/>
</dbReference>
<feature type="chain" id="PRO_5023122684" evidence="2">
    <location>
        <begin position="32"/>
        <end position="451"/>
    </location>
</feature>
<dbReference type="PANTHER" id="PTHR34853">
    <property type="match status" value="1"/>
</dbReference>
<dbReference type="InterPro" id="IPR005152">
    <property type="entry name" value="Lipase_secreted"/>
</dbReference>
<keyword evidence="2" id="KW-0732">Signal</keyword>
<accession>A0A5B8YWX7</accession>
<protein>
    <submittedName>
        <fullName evidence="3">Lipase</fullName>
        <ecNumber evidence="3">3.1.1.3</ecNumber>
    </submittedName>
</protein>
<dbReference type="EMBL" id="MK618664">
    <property type="protein sequence ID" value="QED42328.1"/>
    <property type="molecule type" value="Genomic_DNA"/>
</dbReference>
<evidence type="ECO:0000256" key="2">
    <source>
        <dbReference type="SAM" id="SignalP"/>
    </source>
</evidence>
<proteinExistence type="predicted"/>
<dbReference type="Pfam" id="PF03583">
    <property type="entry name" value="LIP"/>
    <property type="match status" value="1"/>
</dbReference>
<keyword evidence="3" id="KW-0378">Hydrolase</keyword>
<dbReference type="PIRSF" id="PIRSF029171">
    <property type="entry name" value="Esterase_LipA"/>
    <property type="match status" value="1"/>
</dbReference>
<evidence type="ECO:0000256" key="1">
    <source>
        <dbReference type="SAM" id="MobiDB-lite"/>
    </source>
</evidence>
<dbReference type="SUPFAM" id="SSF53474">
    <property type="entry name" value="alpha/beta-Hydrolases"/>
    <property type="match status" value="1"/>
</dbReference>
<feature type="signal peptide" evidence="2">
    <location>
        <begin position="1"/>
        <end position="31"/>
    </location>
</feature>
<feature type="region of interest" description="Disordered" evidence="1">
    <location>
        <begin position="28"/>
        <end position="55"/>
    </location>
</feature>
<dbReference type="GO" id="GO:0016042">
    <property type="term" value="P:lipid catabolic process"/>
    <property type="evidence" value="ECO:0007669"/>
    <property type="project" value="InterPro"/>
</dbReference>
<name>A0A5B8YWX7_MICLU</name>
<dbReference type="AlphaFoldDB" id="A0A5B8YWX7"/>
<dbReference type="PANTHER" id="PTHR34853:SF1">
    <property type="entry name" value="LIPASE 5"/>
    <property type="match status" value="1"/>
</dbReference>
<evidence type="ECO:0000313" key="3">
    <source>
        <dbReference type="EMBL" id="QED42328.1"/>
    </source>
</evidence>
<dbReference type="SMR" id="A0A5B8YWX7"/>
<reference evidence="3" key="1">
    <citation type="submission" date="2019-03" db="EMBL/GenBank/DDBJ databases">
        <authorList>
            <person name="Nur N."/>
        </authorList>
    </citation>
    <scope>NUCLEOTIDE SEQUENCE</scope>
    <source>
        <strain evidence="3">EMP48-D</strain>
    </source>
</reference>
<dbReference type="ESTHER" id="miclu-a0a5b8ywx7">
    <property type="family name" value="Fungal-Bact_LIP"/>
</dbReference>